<dbReference type="PIRSF" id="PIRSF036684">
    <property type="entry name" value="ME_PTA"/>
    <property type="match status" value="1"/>
</dbReference>
<evidence type="ECO:0000313" key="8">
    <source>
        <dbReference type="Proteomes" id="UP001056291"/>
    </source>
</evidence>
<dbReference type="PANTHER" id="PTHR43237">
    <property type="entry name" value="NADP-DEPENDENT MALIC ENZYME"/>
    <property type="match status" value="1"/>
</dbReference>
<dbReference type="InterPro" id="IPR037062">
    <property type="entry name" value="Malic_N_dom_sf"/>
</dbReference>
<dbReference type="Gene3D" id="3.40.50.10950">
    <property type="match status" value="1"/>
</dbReference>
<dbReference type="InterPro" id="IPR036291">
    <property type="entry name" value="NAD(P)-bd_dom_sf"/>
</dbReference>
<evidence type="ECO:0000256" key="1">
    <source>
        <dbReference type="ARBA" id="ARBA00007686"/>
    </source>
</evidence>
<dbReference type="Pfam" id="PF01515">
    <property type="entry name" value="PTA_PTB"/>
    <property type="match status" value="1"/>
</dbReference>
<comment type="similarity">
    <text evidence="2">In the C-terminal section; belongs to the phosphate acetyltransferase and butyryltransferase family.</text>
</comment>
<keyword evidence="8" id="KW-1185">Reference proteome</keyword>
<keyword evidence="3" id="KW-0560">Oxidoreductase</keyword>
<evidence type="ECO:0000259" key="5">
    <source>
        <dbReference type="SMART" id="SM00919"/>
    </source>
</evidence>
<dbReference type="Proteomes" id="UP001056291">
    <property type="component" value="Chromosome"/>
</dbReference>
<dbReference type="SUPFAM" id="SSF53659">
    <property type="entry name" value="Isocitrate/Isopropylmalate dehydrogenase-like"/>
    <property type="match status" value="1"/>
</dbReference>
<comment type="similarity">
    <text evidence="1">In the N-terminal section; belongs to the malic enzymes family.</text>
</comment>
<organism evidence="7 8">
    <name type="scientific">Sneathiella marina</name>
    <dbReference type="NCBI Taxonomy" id="2950108"/>
    <lineage>
        <taxon>Bacteria</taxon>
        <taxon>Pseudomonadati</taxon>
        <taxon>Pseudomonadota</taxon>
        <taxon>Alphaproteobacteria</taxon>
        <taxon>Sneathiellales</taxon>
        <taxon>Sneathiellaceae</taxon>
        <taxon>Sneathiella</taxon>
    </lineage>
</organism>
<dbReference type="CDD" id="cd05311">
    <property type="entry name" value="NAD_bind_2_malic_enz"/>
    <property type="match status" value="1"/>
</dbReference>
<dbReference type="SUPFAM" id="SSF53223">
    <property type="entry name" value="Aminoacid dehydrogenase-like, N-terminal domain"/>
    <property type="match status" value="1"/>
</dbReference>
<dbReference type="InterPro" id="IPR002505">
    <property type="entry name" value="PTA_PTB"/>
</dbReference>
<gene>
    <name evidence="7" type="ORF">NBZ79_13675</name>
</gene>
<name>A0ABY4VZC4_9PROT</name>
<dbReference type="InterPro" id="IPR012301">
    <property type="entry name" value="Malic_N_dom"/>
</dbReference>
<dbReference type="SUPFAM" id="SSF51735">
    <property type="entry name" value="NAD(P)-binding Rossmann-fold domains"/>
    <property type="match status" value="1"/>
</dbReference>
<dbReference type="InterPro" id="IPR042112">
    <property type="entry name" value="P_AcTrfase_dom2"/>
</dbReference>
<dbReference type="EMBL" id="CP098747">
    <property type="protein sequence ID" value="USG60225.1"/>
    <property type="molecule type" value="Genomic_DNA"/>
</dbReference>
<dbReference type="SMART" id="SM00919">
    <property type="entry name" value="Malic_M"/>
    <property type="match status" value="1"/>
</dbReference>
<dbReference type="InterPro" id="IPR012302">
    <property type="entry name" value="Malic_NAD-bd"/>
</dbReference>
<evidence type="ECO:0000256" key="4">
    <source>
        <dbReference type="ARBA" id="ARBA00023268"/>
    </source>
</evidence>
<dbReference type="InterPro" id="IPR046346">
    <property type="entry name" value="Aminoacid_DH-like_N_sf"/>
</dbReference>
<dbReference type="InterPro" id="IPR051674">
    <property type="entry name" value="Malate_Decarboxylase"/>
</dbReference>
<dbReference type="InterPro" id="IPR045213">
    <property type="entry name" value="Malic_NAD-bd_bact_type"/>
</dbReference>
<feature type="domain" description="Malic enzyme N-terminal" evidence="6">
    <location>
        <begin position="18"/>
        <end position="151"/>
    </location>
</feature>
<dbReference type="InterPro" id="IPR042113">
    <property type="entry name" value="P_AcTrfase_dom1"/>
</dbReference>
<feature type="domain" description="Malic enzyme NAD-binding" evidence="5">
    <location>
        <begin position="163"/>
        <end position="400"/>
    </location>
</feature>
<protein>
    <submittedName>
        <fullName evidence="7">NADP-dependent malic enzyme</fullName>
    </submittedName>
</protein>
<proteinExistence type="inferred from homology"/>
<sequence length="775" mass="84162">MAKDISQKAMDYHRFPRPGKLTITPTKPMDTQTDLAMAYSPGVAHPCLAIDKDPNKAAELTARGNLVGVVTNGTAVLGLGAIGPLASKPVMEGKAVLFKKFAGIDVFDIELAQTDPEKLVDIIAAMEPTFGGINLEDIKAPECFIVEKLCRERMNIPVFHDDQHGTAICVAAAVYSALKIVEKDIGEVRLTACGAGAAALACLNLLVSLGLPKENITVCDIHGVVYAGREVEMDPYKSVFALDTDKRTLSDAIADADIFLGCSGPGALKAEMVATMAEQPIILALANPTPEILPEEVKAVRPDAIIATGRSDYPNQVNNVLCFPYLFRGALDVGATEINEEMKIAAVKAIADLAQAEQSDIVAKAYGGEQASFGPEYLIPTPFDPRLYLEVSYAVAKAAMDSGVASRPLENLGQYYQDLSNFVYRTGFVMKPLFDRARQDLMRVAYAEGEEERVLSAAQTVVDEGLAAPILIGRQKVIEYRIKKLGLRIREGADFEIVDPENDPRYREYWQAYHKLRERFGVDVESAKARIRTNTTIIGAMMVHLGHADAMICGTFGKYDQHYRRVSDIIPFREGVRDASALHLLILADRTLFFTDTQISHEHTPEELAELAILSADEVRRFGIEPKAALLSYSNFGSTDMPSARRARKALSIIETLAPELEIEGEMKADTALIPAIRETIFPNSRLQGPANLLIMPNLDSANISYNIAKSIGKGIAVGPILIGMSKSVHVAAASITVRGLVNMTAIAAVDAQDHLAGKMMPGPVARKQRLIDES</sequence>
<evidence type="ECO:0000313" key="7">
    <source>
        <dbReference type="EMBL" id="USG60225.1"/>
    </source>
</evidence>
<evidence type="ECO:0000256" key="2">
    <source>
        <dbReference type="ARBA" id="ARBA00008756"/>
    </source>
</evidence>
<evidence type="ECO:0000256" key="3">
    <source>
        <dbReference type="ARBA" id="ARBA00023002"/>
    </source>
</evidence>
<dbReference type="PANTHER" id="PTHR43237:SF4">
    <property type="entry name" value="NADP-DEPENDENT MALIC ENZYME"/>
    <property type="match status" value="1"/>
</dbReference>
<reference evidence="7" key="1">
    <citation type="submission" date="2022-06" db="EMBL/GenBank/DDBJ databases">
        <title>Sneathiella actinostolidae sp. nov., isolated from a sea anemonein the Western Pacific Ocean.</title>
        <authorList>
            <person name="Wei M.J."/>
        </authorList>
    </citation>
    <scope>NUCLEOTIDE SEQUENCE</scope>
    <source>
        <strain evidence="7">PHK-P5</strain>
    </source>
</reference>
<dbReference type="Gene3D" id="3.40.50.10750">
    <property type="entry name" value="Isocitrate/Isopropylmalate dehydrogenase-like"/>
    <property type="match status" value="1"/>
</dbReference>
<accession>A0ABY4VZC4</accession>
<dbReference type="Gene3D" id="3.40.50.720">
    <property type="entry name" value="NAD(P)-binding Rossmann-like Domain"/>
    <property type="match status" value="1"/>
</dbReference>
<keyword evidence="4" id="KW-0511">Multifunctional enzyme</keyword>
<dbReference type="Pfam" id="PF00390">
    <property type="entry name" value="malic"/>
    <property type="match status" value="1"/>
</dbReference>
<dbReference type="Pfam" id="PF03949">
    <property type="entry name" value="Malic_M"/>
    <property type="match status" value="1"/>
</dbReference>
<dbReference type="Gene3D" id="3.40.50.10380">
    <property type="entry name" value="Malic enzyme, N-terminal domain"/>
    <property type="match status" value="1"/>
</dbReference>
<dbReference type="RefSeq" id="WP_251933034.1">
    <property type="nucleotide sequence ID" value="NZ_CP098747.1"/>
</dbReference>
<dbReference type="SMART" id="SM01274">
    <property type="entry name" value="malic"/>
    <property type="match status" value="1"/>
</dbReference>
<dbReference type="InterPro" id="IPR012188">
    <property type="entry name" value="ME_PTA"/>
</dbReference>
<evidence type="ECO:0000259" key="6">
    <source>
        <dbReference type="SMART" id="SM01274"/>
    </source>
</evidence>